<dbReference type="AlphaFoldDB" id="A0A0R0LUH5"/>
<dbReference type="InterPro" id="IPR011333">
    <property type="entry name" value="SKP1/BTB/POZ_sf"/>
</dbReference>
<reference evidence="1 2" key="1">
    <citation type="submission" date="2015-07" db="EMBL/GenBank/DDBJ databases">
        <title>The genome of Pseudoloma neurophilia, a relevant intracellular parasite of the zebrafish.</title>
        <authorList>
            <person name="Ndikumana S."/>
            <person name="Pelin A."/>
            <person name="Sanders J."/>
            <person name="Corradi N."/>
        </authorList>
    </citation>
    <scope>NUCLEOTIDE SEQUENCE [LARGE SCALE GENOMIC DNA]</scope>
    <source>
        <strain evidence="1 2">MK1</strain>
    </source>
</reference>
<sequence length="151" mass="17103">MLQPESLLIQSKDGHQYKLSNNLISRSVLLSQLIEYPVCSSVDNSSSVDDFLPIPFNLEIIKLAESFSSIDTLTKIENIGLYDTSLYKPMNIKHVFIPDVLLTFFDNLTIEQLTELINLSNYLNYNLLLECLCNKLAKILNGTAAEEVVWT</sequence>
<keyword evidence="2" id="KW-1185">Reference proteome</keyword>
<accession>A0A0R0LUH5</accession>
<gene>
    <name evidence="1" type="ORF">M153_17280002284</name>
</gene>
<dbReference type="InterPro" id="IPR036296">
    <property type="entry name" value="SKP1-like_dim_sf"/>
</dbReference>
<proteinExistence type="predicted"/>
<protein>
    <recommendedName>
        <fullName evidence="3">SKP1 component POZ domain-containing protein</fullName>
    </recommendedName>
</protein>
<dbReference type="GO" id="GO:0006511">
    <property type="term" value="P:ubiquitin-dependent protein catabolic process"/>
    <property type="evidence" value="ECO:0007669"/>
    <property type="project" value="InterPro"/>
</dbReference>
<evidence type="ECO:0000313" key="1">
    <source>
        <dbReference type="EMBL" id="KRH93030.1"/>
    </source>
</evidence>
<dbReference type="SUPFAM" id="SSF81382">
    <property type="entry name" value="Skp1 dimerisation domain-like"/>
    <property type="match status" value="1"/>
</dbReference>
<evidence type="ECO:0008006" key="3">
    <source>
        <dbReference type="Google" id="ProtNLM"/>
    </source>
</evidence>
<comment type="caution">
    <text evidence="1">The sequence shown here is derived from an EMBL/GenBank/DDBJ whole genome shotgun (WGS) entry which is preliminary data.</text>
</comment>
<dbReference type="Gene3D" id="3.30.710.10">
    <property type="entry name" value="Potassium Channel Kv1.1, Chain A"/>
    <property type="match status" value="1"/>
</dbReference>
<dbReference type="VEuPathDB" id="MicrosporidiaDB:M153_17280002284"/>
<evidence type="ECO:0000313" key="2">
    <source>
        <dbReference type="Proteomes" id="UP000051530"/>
    </source>
</evidence>
<name>A0A0R0LUH5_9MICR</name>
<organism evidence="1 2">
    <name type="scientific">Pseudoloma neurophilia</name>
    <dbReference type="NCBI Taxonomy" id="146866"/>
    <lineage>
        <taxon>Eukaryota</taxon>
        <taxon>Fungi</taxon>
        <taxon>Fungi incertae sedis</taxon>
        <taxon>Microsporidia</taxon>
        <taxon>Pseudoloma</taxon>
    </lineage>
</organism>
<dbReference type="EMBL" id="LGUB01000524">
    <property type="protein sequence ID" value="KRH93030.1"/>
    <property type="molecule type" value="Genomic_DNA"/>
</dbReference>
<dbReference type="Proteomes" id="UP000051530">
    <property type="component" value="Unassembled WGS sequence"/>
</dbReference>